<evidence type="ECO:0000313" key="2">
    <source>
        <dbReference type="Proteomes" id="UP000324376"/>
    </source>
</evidence>
<dbReference type="EMBL" id="VNHU01000006">
    <property type="protein sequence ID" value="TYP72803.1"/>
    <property type="molecule type" value="Genomic_DNA"/>
</dbReference>
<dbReference type="RefSeq" id="WP_148782840.1">
    <property type="nucleotide sequence ID" value="NZ_VNHU01000006.1"/>
</dbReference>
<organism evidence="1 2">
    <name type="scientific">Aquimarina intermedia</name>
    <dbReference type="NCBI Taxonomy" id="350814"/>
    <lineage>
        <taxon>Bacteria</taxon>
        <taxon>Pseudomonadati</taxon>
        <taxon>Bacteroidota</taxon>
        <taxon>Flavobacteriia</taxon>
        <taxon>Flavobacteriales</taxon>
        <taxon>Flavobacteriaceae</taxon>
        <taxon>Aquimarina</taxon>
    </lineage>
</organism>
<dbReference type="AlphaFoldDB" id="A0A5S5C4C0"/>
<protein>
    <submittedName>
        <fullName evidence="1">Uncharacterized protein</fullName>
    </submittedName>
</protein>
<accession>A0A5S5C4C0</accession>
<dbReference type="Proteomes" id="UP000324376">
    <property type="component" value="Unassembled WGS sequence"/>
</dbReference>
<keyword evidence="2" id="KW-1185">Reference proteome</keyword>
<evidence type="ECO:0000313" key="1">
    <source>
        <dbReference type="EMBL" id="TYP72803.1"/>
    </source>
</evidence>
<comment type="caution">
    <text evidence="1">The sequence shown here is derived from an EMBL/GenBank/DDBJ whole genome shotgun (WGS) entry which is preliminary data.</text>
</comment>
<gene>
    <name evidence="1" type="ORF">BD809_10651</name>
</gene>
<proteinExistence type="predicted"/>
<name>A0A5S5C4C0_9FLAO</name>
<dbReference type="OrthoDB" id="980645at2"/>
<reference evidence="1 2" key="1">
    <citation type="submission" date="2019-07" db="EMBL/GenBank/DDBJ databases">
        <title>Genomic Encyclopedia of Archaeal and Bacterial Type Strains, Phase II (KMG-II): from individual species to whole genera.</title>
        <authorList>
            <person name="Goeker M."/>
        </authorList>
    </citation>
    <scope>NUCLEOTIDE SEQUENCE [LARGE SCALE GENOMIC DNA]</scope>
    <source>
        <strain evidence="1 2">DSM 17527</strain>
    </source>
</reference>
<sequence length="73" mass="8402">MSQIKTQTPSQEKTPKTTISTKAFIPLFFEDLSVQIEQNNNFAIAPSPNWKYAILQMQSFTSTLDHPPEFYFS</sequence>